<dbReference type="AlphaFoldDB" id="A0A839EL76"/>
<keyword evidence="2 5" id="KW-0238">DNA-binding</keyword>
<dbReference type="Pfam" id="PF07729">
    <property type="entry name" value="FCD"/>
    <property type="match status" value="1"/>
</dbReference>
<dbReference type="Gene3D" id="1.10.10.10">
    <property type="entry name" value="Winged helix-like DNA-binding domain superfamily/Winged helix DNA-binding domain"/>
    <property type="match status" value="2"/>
</dbReference>
<evidence type="ECO:0000313" key="5">
    <source>
        <dbReference type="EMBL" id="MBA8879038.1"/>
    </source>
</evidence>
<evidence type="ECO:0000313" key="6">
    <source>
        <dbReference type="Proteomes" id="UP000549052"/>
    </source>
</evidence>
<evidence type="ECO:0000259" key="4">
    <source>
        <dbReference type="PROSITE" id="PS50949"/>
    </source>
</evidence>
<dbReference type="InterPro" id="IPR036390">
    <property type="entry name" value="WH_DNA-bd_sf"/>
</dbReference>
<gene>
    <name evidence="5" type="ORF">FHW16_002756</name>
</gene>
<dbReference type="Pfam" id="PF00392">
    <property type="entry name" value="GntR"/>
    <property type="match status" value="2"/>
</dbReference>
<dbReference type="GO" id="GO:0003700">
    <property type="term" value="F:DNA-binding transcription factor activity"/>
    <property type="evidence" value="ECO:0007669"/>
    <property type="project" value="InterPro"/>
</dbReference>
<dbReference type="InterPro" id="IPR000524">
    <property type="entry name" value="Tscrpt_reg_HTH_GntR"/>
</dbReference>
<accession>A0A839EL76</accession>
<name>A0A839EL76_9HYPH</name>
<evidence type="ECO:0000256" key="2">
    <source>
        <dbReference type="ARBA" id="ARBA00023125"/>
    </source>
</evidence>
<feature type="domain" description="HTH gntR-type" evidence="4">
    <location>
        <begin position="4"/>
        <end position="71"/>
    </location>
</feature>
<evidence type="ECO:0000256" key="1">
    <source>
        <dbReference type="ARBA" id="ARBA00023015"/>
    </source>
</evidence>
<dbReference type="InterPro" id="IPR011711">
    <property type="entry name" value="GntR_C"/>
</dbReference>
<protein>
    <submittedName>
        <fullName evidence="5">DNA-binding GntR family transcriptional regulator</fullName>
    </submittedName>
</protein>
<dbReference type="SUPFAM" id="SSF48008">
    <property type="entry name" value="GntR ligand-binding domain-like"/>
    <property type="match status" value="1"/>
</dbReference>
<sequence>MTVSDLQIEIARQIVSLASSERWPVGERVSDFALARRLGVSRSPIRSALALLASRGVLAHAPGRGYVLALLPQGNSGIDGIAPPSELEDIHKRLMADRATGAIPMEVSETLLAERYNSTRGTIRKVLLRFAAEGLVQRQRGHGWAFAESLDTDQVEEESYQFRMILECGALRHPGFKVDKDHLASIRAQQAEIMHIPVASVQRDQWFNVNASFHEALAIWSGNRFLVQAVRQQNSLRRITEYAYFERLPYDRIRQVCIEHIAILDALAENDVIFAEALLRRHIEGASRYEVE</sequence>
<dbReference type="Gene3D" id="1.20.120.530">
    <property type="entry name" value="GntR ligand-binding domain-like"/>
    <property type="match status" value="1"/>
</dbReference>
<comment type="caution">
    <text evidence="5">The sequence shown here is derived from an EMBL/GenBank/DDBJ whole genome shotgun (WGS) entry which is preliminary data.</text>
</comment>
<dbReference type="PROSITE" id="PS50949">
    <property type="entry name" value="HTH_GNTR"/>
    <property type="match status" value="1"/>
</dbReference>
<dbReference type="SMART" id="SM00345">
    <property type="entry name" value="HTH_GNTR"/>
    <property type="match status" value="2"/>
</dbReference>
<evidence type="ECO:0000256" key="3">
    <source>
        <dbReference type="ARBA" id="ARBA00023163"/>
    </source>
</evidence>
<dbReference type="InterPro" id="IPR008920">
    <property type="entry name" value="TF_FadR/GntR_C"/>
</dbReference>
<dbReference type="PANTHER" id="PTHR43537">
    <property type="entry name" value="TRANSCRIPTIONAL REGULATOR, GNTR FAMILY"/>
    <property type="match status" value="1"/>
</dbReference>
<proteinExistence type="predicted"/>
<organism evidence="5 6">
    <name type="scientific">Phyllobacterium myrsinacearum</name>
    <dbReference type="NCBI Taxonomy" id="28101"/>
    <lineage>
        <taxon>Bacteria</taxon>
        <taxon>Pseudomonadati</taxon>
        <taxon>Pseudomonadota</taxon>
        <taxon>Alphaproteobacteria</taxon>
        <taxon>Hyphomicrobiales</taxon>
        <taxon>Phyllobacteriaceae</taxon>
        <taxon>Phyllobacterium</taxon>
    </lineage>
</organism>
<dbReference type="PANTHER" id="PTHR43537:SF5">
    <property type="entry name" value="UXU OPERON TRANSCRIPTIONAL REGULATOR"/>
    <property type="match status" value="1"/>
</dbReference>
<dbReference type="SMART" id="SM00895">
    <property type="entry name" value="FCD"/>
    <property type="match status" value="1"/>
</dbReference>
<dbReference type="GO" id="GO:0003677">
    <property type="term" value="F:DNA binding"/>
    <property type="evidence" value="ECO:0007669"/>
    <property type="project" value="UniProtKB-KW"/>
</dbReference>
<reference evidence="5 6" key="1">
    <citation type="submission" date="2020-07" db="EMBL/GenBank/DDBJ databases">
        <title>Genomic Encyclopedia of Type Strains, Phase IV (KMG-V): Genome sequencing to study the core and pangenomes of soil and plant-associated prokaryotes.</title>
        <authorList>
            <person name="Whitman W."/>
        </authorList>
    </citation>
    <scope>NUCLEOTIDE SEQUENCE [LARGE SCALE GENOMIC DNA]</scope>
    <source>
        <strain evidence="5 6">AN3</strain>
    </source>
</reference>
<keyword evidence="6" id="KW-1185">Reference proteome</keyword>
<dbReference type="InterPro" id="IPR036388">
    <property type="entry name" value="WH-like_DNA-bd_sf"/>
</dbReference>
<keyword evidence="1" id="KW-0805">Transcription regulation</keyword>
<dbReference type="RefSeq" id="WP_210278120.1">
    <property type="nucleotide sequence ID" value="NZ_JACGXN010000003.1"/>
</dbReference>
<dbReference type="SUPFAM" id="SSF46785">
    <property type="entry name" value="Winged helix' DNA-binding domain"/>
    <property type="match status" value="2"/>
</dbReference>
<dbReference type="Proteomes" id="UP000549052">
    <property type="component" value="Unassembled WGS sequence"/>
</dbReference>
<keyword evidence="3" id="KW-0804">Transcription</keyword>
<dbReference type="EMBL" id="JACGXN010000003">
    <property type="protein sequence ID" value="MBA8879038.1"/>
    <property type="molecule type" value="Genomic_DNA"/>
</dbReference>